<name>A0ABT1ZKI2_9BURK</name>
<evidence type="ECO:0000259" key="2">
    <source>
        <dbReference type="Pfam" id="PF13400"/>
    </source>
</evidence>
<dbReference type="RefSeq" id="WP_258815050.1">
    <property type="nucleotide sequence ID" value="NZ_JANUGW010000001.1"/>
</dbReference>
<keyword evidence="1" id="KW-0472">Membrane</keyword>
<dbReference type="EMBL" id="JANUGW010000001">
    <property type="protein sequence ID" value="MCS0580386.1"/>
    <property type="molecule type" value="Genomic_DNA"/>
</dbReference>
<feature type="domain" description="Putative Flp pilus-assembly TadG-like N-terminal" evidence="2">
    <location>
        <begin position="27"/>
        <end position="74"/>
    </location>
</feature>
<dbReference type="Proteomes" id="UP001204151">
    <property type="component" value="Unassembled WGS sequence"/>
</dbReference>
<keyword evidence="4" id="KW-1185">Reference proteome</keyword>
<evidence type="ECO:0000256" key="1">
    <source>
        <dbReference type="SAM" id="Phobius"/>
    </source>
</evidence>
<gene>
    <name evidence="3" type="ORF">NX784_02145</name>
</gene>
<keyword evidence="1" id="KW-0812">Transmembrane</keyword>
<evidence type="ECO:0000313" key="3">
    <source>
        <dbReference type="EMBL" id="MCS0580386.1"/>
    </source>
</evidence>
<keyword evidence="1" id="KW-1133">Transmembrane helix</keyword>
<dbReference type="Pfam" id="PF13400">
    <property type="entry name" value="Tad"/>
    <property type="match status" value="1"/>
</dbReference>
<proteinExistence type="predicted"/>
<dbReference type="InterPro" id="IPR028087">
    <property type="entry name" value="Tad_N"/>
</dbReference>
<comment type="caution">
    <text evidence="3">The sequence shown here is derived from an EMBL/GenBank/DDBJ whole genome shotgun (WGS) entry which is preliminary data.</text>
</comment>
<reference evidence="3 4" key="1">
    <citation type="submission" date="2022-08" db="EMBL/GenBank/DDBJ databases">
        <title>Reclassification of Massilia species as members of the genera Telluria, Duganella, Pseudoduganella, Mokoshia gen. nov. and Zemynaea gen. nov. using orthogonal and non-orthogonal genome-based approaches.</title>
        <authorList>
            <person name="Bowman J.P."/>
        </authorList>
    </citation>
    <scope>NUCLEOTIDE SEQUENCE [LARGE SCALE GENOMIC DNA]</scope>
    <source>
        <strain evidence="3 4">JCM 31316</strain>
    </source>
</reference>
<protein>
    <submittedName>
        <fullName evidence="3">Pilus assembly protein TadG-related protein</fullName>
    </submittedName>
</protein>
<evidence type="ECO:0000313" key="4">
    <source>
        <dbReference type="Proteomes" id="UP001204151"/>
    </source>
</evidence>
<feature type="transmembrane region" description="Helical" evidence="1">
    <location>
        <begin position="28"/>
        <end position="48"/>
    </location>
</feature>
<sequence>MPIDTSSLAAPPPARRDWLRHKRSEDGAIAIMTPFVILLMVAMFGMALDLSRSYNRKAELQSVADAIALAAASALDGTPAGIDRAVAAAGQAAVGYTYSYSGATVSWSSAALTFGTDASGGAGGWMDGATAKARASNAFFARVDTAALDASHGRVQNFLMPVLSSAFATSNITASAVAGRDSLNVLPLAVCANANTPATALASGELMEFGFRRGVSYNLMSLNPGGRTPENFLVNPIAQPGTVGTSVMTRMDVVAPFVCTGKMAMPTLNGGTITVERGFPIGSLYMYLNSRFGTYVAPCQSSTAPADPNVRSFDLTNATWMKYRPDGLTANALSAPDPLLTVAEKPAGATKTAYGPLWSYAKAAKYASYTANGGVEPAAGYQTFSTTDWSLLYNPGSPVAQSYPGTTPYQATGGTASYKPYRNTRVLNIPLLSCPVAAGTSATATVLGIAKFFMTVPATSTAIDAEFAGMATETALGGNARLYR</sequence>
<organism evidence="3 4">
    <name type="scientific">Massilia pinisoli</name>
    <dbReference type="NCBI Taxonomy" id="1772194"/>
    <lineage>
        <taxon>Bacteria</taxon>
        <taxon>Pseudomonadati</taxon>
        <taxon>Pseudomonadota</taxon>
        <taxon>Betaproteobacteria</taxon>
        <taxon>Burkholderiales</taxon>
        <taxon>Oxalobacteraceae</taxon>
        <taxon>Telluria group</taxon>
        <taxon>Massilia</taxon>
    </lineage>
</organism>
<accession>A0ABT1ZKI2</accession>